<dbReference type="PRINTS" id="PR00937">
    <property type="entry name" value="TBOX"/>
</dbReference>
<keyword evidence="4" id="KW-0804">Transcription</keyword>
<comment type="subcellular location">
    <subcellularLocation>
        <location evidence="1 6">Nucleus</location>
    </subcellularLocation>
</comment>
<dbReference type="InterPro" id="IPR013568">
    <property type="entry name" value="SEFIR_dom"/>
</dbReference>
<name>A0ABS2Y6T8_POLSP</name>
<dbReference type="PROSITE" id="PS01264">
    <property type="entry name" value="TBOX_2"/>
    <property type="match status" value="1"/>
</dbReference>
<dbReference type="Pfam" id="PF08357">
    <property type="entry name" value="SEFIR"/>
    <property type="match status" value="1"/>
</dbReference>
<feature type="domain" description="T-box" evidence="8">
    <location>
        <begin position="52"/>
        <end position="225"/>
    </location>
</feature>
<proteinExistence type="predicted"/>
<protein>
    <submittedName>
        <fullName evidence="10">BRAC protein</fullName>
    </submittedName>
</protein>
<dbReference type="CDD" id="cd20192">
    <property type="entry name" value="T-box_TBXT_TBX19-like"/>
    <property type="match status" value="1"/>
</dbReference>
<feature type="non-terminal residue" evidence="10">
    <location>
        <position position="1"/>
    </location>
</feature>
<keyword evidence="5 6" id="KW-0539">Nucleus</keyword>
<dbReference type="InterPro" id="IPR002070">
    <property type="entry name" value="TF_Brachyury"/>
</dbReference>
<dbReference type="Gene3D" id="2.60.40.820">
    <property type="entry name" value="Transcription factor, T-box"/>
    <property type="match status" value="1"/>
</dbReference>
<evidence type="ECO:0000256" key="1">
    <source>
        <dbReference type="ARBA" id="ARBA00004123"/>
    </source>
</evidence>
<dbReference type="PROSITE" id="PS01283">
    <property type="entry name" value="TBOX_1"/>
    <property type="match status" value="1"/>
</dbReference>
<evidence type="ECO:0000256" key="4">
    <source>
        <dbReference type="ARBA" id="ARBA00023163"/>
    </source>
</evidence>
<evidence type="ECO:0000259" key="8">
    <source>
        <dbReference type="PROSITE" id="PS50252"/>
    </source>
</evidence>
<dbReference type="PRINTS" id="PR00938">
    <property type="entry name" value="BRACHYURY"/>
</dbReference>
<dbReference type="InterPro" id="IPR008967">
    <property type="entry name" value="p53-like_TF_DNA-bd_sf"/>
</dbReference>
<comment type="caution">
    <text evidence="6">Lacks conserved residue(s) required for the propagation of feature annotation.</text>
</comment>
<dbReference type="PANTHER" id="PTHR11267:SF114">
    <property type="entry name" value="T-BOX TRANSCRIPTION FACTOR TBX19"/>
    <property type="match status" value="1"/>
</dbReference>
<accession>A0ABS2Y6T8</accession>
<dbReference type="PROSITE" id="PS51534">
    <property type="entry name" value="SEFIR"/>
    <property type="match status" value="1"/>
</dbReference>
<feature type="non-terminal residue" evidence="10">
    <location>
        <position position="741"/>
    </location>
</feature>
<evidence type="ECO:0000256" key="2">
    <source>
        <dbReference type="ARBA" id="ARBA00023015"/>
    </source>
</evidence>
<dbReference type="PANTHER" id="PTHR11267">
    <property type="entry name" value="T-BOX PROTEIN-RELATED"/>
    <property type="match status" value="1"/>
</dbReference>
<evidence type="ECO:0000256" key="3">
    <source>
        <dbReference type="ARBA" id="ARBA00023125"/>
    </source>
</evidence>
<keyword evidence="11" id="KW-1185">Reference proteome</keyword>
<sequence length="741" mass="82883">MKVETAMNDPGGISCKKGSGCCISRLLSVVESELQAGREKGDPTEKKLKVSLEDGELWKKFKEITNEMIVTKNGRRMFPVLRVSVSGLDPNAMYSFLLDFALADSHRWKYVNGEWIPAGKPEPQTPSCVYIHPDSPNFGAHWMKSPISFSKVKLTNKLNVGGQIMLNSLHKYEPQIHIIRVGVSHKMVTNLSFPETQFIAVTAYQNEEITALKIKYNPFAKAFLDAKERTSPKDILESPSETQHMGMPPCGWLISNSEALCVPGSPNYQYGGGLPLPPNPSHHSYERYASLRHHRSAPYPSPYIHHNHSSVTLTESTSSSLPGFPGHENWSALSPTPPHASMLPVTPVSAAASSSARYKTPIDSYSLSSSGNYPEENDETASSDSLLDAHSEPFSSTQSWLPMSSQHQMADADHHRVAGTQSCYNPFRQSMAQHLHSSYQSHFHSPMEECCGCLDMHAGAWPSISFSSGCGSSGANPNSLASCPPSEHYMSYQRQDCTSQSHASSPAVGSYSLSISHLEPPLSLHSLPPTGTANPFVQSYPCRPPACCPQYPVDEFSMQPSHPPGYHLPRTPGKVFVTYEADSEMHVREILHFVSLLRGNGFDTHIDQFEQQYRSISKIDFMEKYISEKDYLIIIVISPKYYETVKPCQYNNIKNDESALHTVYIYKQLQNEYIQNGSKNFRFIPVLFPGAKRSHVPSWLQNTHVYHWPQDMQDILLRLMRVEKYNPPPVGKLPTIFSKRI</sequence>
<feature type="region of interest" description="Disordered" evidence="7">
    <location>
        <begin position="365"/>
        <end position="399"/>
    </location>
</feature>
<dbReference type="InterPro" id="IPR001699">
    <property type="entry name" value="TF_T-box"/>
</dbReference>
<reference evidence="10" key="1">
    <citation type="journal article" date="2021" name="Cell">
        <title>Tracing the genetic footprints of vertebrate landing in non-teleost ray-finned fishes.</title>
        <authorList>
            <person name="Bi X."/>
            <person name="Wang K."/>
            <person name="Yang L."/>
            <person name="Pan H."/>
            <person name="Jiang H."/>
            <person name="Wei Q."/>
            <person name="Fang M."/>
            <person name="Yu H."/>
            <person name="Zhu C."/>
            <person name="Cai Y."/>
            <person name="He Y."/>
            <person name="Gan X."/>
            <person name="Zeng H."/>
            <person name="Yu D."/>
            <person name="Zhu Y."/>
            <person name="Jiang H."/>
            <person name="Qiu Q."/>
            <person name="Yang H."/>
            <person name="Zhang Y.E."/>
            <person name="Wang W."/>
            <person name="Zhu M."/>
            <person name="He S."/>
            <person name="Zhang G."/>
        </authorList>
    </citation>
    <scope>NUCLEOTIDE SEQUENCE</scope>
    <source>
        <strain evidence="10">Pddl_001</strain>
    </source>
</reference>
<dbReference type="SUPFAM" id="SSF49417">
    <property type="entry name" value="p53-like transcription factors"/>
    <property type="match status" value="1"/>
</dbReference>
<dbReference type="InterPro" id="IPR018186">
    <property type="entry name" value="TF_T-box_CS"/>
</dbReference>
<evidence type="ECO:0000256" key="5">
    <source>
        <dbReference type="ARBA" id="ARBA00023242"/>
    </source>
</evidence>
<dbReference type="PROSITE" id="PS50252">
    <property type="entry name" value="TBOX_3"/>
    <property type="match status" value="1"/>
</dbReference>
<dbReference type="Pfam" id="PF00907">
    <property type="entry name" value="T-box"/>
    <property type="match status" value="1"/>
</dbReference>
<dbReference type="EMBL" id="JAAWVQ010117301">
    <property type="protein sequence ID" value="MBN3282402.1"/>
    <property type="molecule type" value="Genomic_DNA"/>
</dbReference>
<evidence type="ECO:0000313" key="10">
    <source>
        <dbReference type="EMBL" id="MBN3282402.1"/>
    </source>
</evidence>
<comment type="caution">
    <text evidence="10">The sequence shown here is derived from an EMBL/GenBank/DDBJ whole genome shotgun (WGS) entry which is preliminary data.</text>
</comment>
<organism evidence="10 11">
    <name type="scientific">Polyodon spathula</name>
    <name type="common">North American paddlefish</name>
    <name type="synonym">Squalus spathula</name>
    <dbReference type="NCBI Taxonomy" id="7913"/>
    <lineage>
        <taxon>Eukaryota</taxon>
        <taxon>Metazoa</taxon>
        <taxon>Chordata</taxon>
        <taxon>Craniata</taxon>
        <taxon>Vertebrata</taxon>
        <taxon>Euteleostomi</taxon>
        <taxon>Actinopterygii</taxon>
        <taxon>Chondrostei</taxon>
        <taxon>Acipenseriformes</taxon>
        <taxon>Polyodontidae</taxon>
        <taxon>Polyodon</taxon>
    </lineage>
</organism>
<evidence type="ECO:0000256" key="7">
    <source>
        <dbReference type="SAM" id="MobiDB-lite"/>
    </source>
</evidence>
<keyword evidence="2" id="KW-0805">Transcription regulation</keyword>
<evidence type="ECO:0000256" key="6">
    <source>
        <dbReference type="PROSITE-ProRule" id="PRU00201"/>
    </source>
</evidence>
<feature type="region of interest" description="Disordered" evidence="7">
    <location>
        <begin position="310"/>
        <end position="335"/>
    </location>
</feature>
<gene>
    <name evidence="10" type="primary">T_1</name>
    <name evidence="10" type="ORF">GTO93_0004847</name>
</gene>
<dbReference type="InterPro" id="IPR036960">
    <property type="entry name" value="T-box_sf"/>
</dbReference>
<dbReference type="InterPro" id="IPR046360">
    <property type="entry name" value="T-box_DNA-bd"/>
</dbReference>
<dbReference type="Gene3D" id="3.40.50.11530">
    <property type="match status" value="1"/>
</dbReference>
<keyword evidence="3 6" id="KW-0238">DNA-binding</keyword>
<feature type="domain" description="SEFIR" evidence="9">
    <location>
        <begin position="572"/>
        <end position="717"/>
    </location>
</feature>
<evidence type="ECO:0000313" key="11">
    <source>
        <dbReference type="Proteomes" id="UP001166093"/>
    </source>
</evidence>
<dbReference type="Proteomes" id="UP001166093">
    <property type="component" value="Unassembled WGS sequence"/>
</dbReference>
<evidence type="ECO:0000259" key="9">
    <source>
        <dbReference type="PROSITE" id="PS51534"/>
    </source>
</evidence>
<feature type="compositionally biased region" description="Low complexity" evidence="7">
    <location>
        <begin position="310"/>
        <end position="321"/>
    </location>
</feature>
<dbReference type="SMART" id="SM00425">
    <property type="entry name" value="TBOX"/>
    <property type="match status" value="1"/>
</dbReference>